<feature type="compositionally biased region" description="Polar residues" evidence="1">
    <location>
        <begin position="529"/>
        <end position="541"/>
    </location>
</feature>
<keyword evidence="2" id="KW-0812">Transmembrane</keyword>
<evidence type="ECO:0000259" key="3">
    <source>
        <dbReference type="PROSITE" id="PS50914"/>
    </source>
</evidence>
<gene>
    <name evidence="4" type="ORF">FHS82_003269</name>
</gene>
<dbReference type="PROSITE" id="PS50914">
    <property type="entry name" value="BON"/>
    <property type="match status" value="1"/>
</dbReference>
<dbReference type="Pfam" id="PF16697">
    <property type="entry name" value="Yop-YscD_cpl"/>
    <property type="match status" value="1"/>
</dbReference>
<keyword evidence="5" id="KW-1185">Reference proteome</keyword>
<evidence type="ECO:0000313" key="5">
    <source>
        <dbReference type="Proteomes" id="UP001429580"/>
    </source>
</evidence>
<feature type="compositionally biased region" description="Polar residues" evidence="1">
    <location>
        <begin position="576"/>
        <end position="589"/>
    </location>
</feature>
<protein>
    <submittedName>
        <fullName evidence="4">Type III secretion system YscD/HrpQ family protein</fullName>
    </submittedName>
</protein>
<proteinExistence type="predicted"/>
<feature type="region of interest" description="Disordered" evidence="1">
    <location>
        <begin position="529"/>
        <end position="558"/>
    </location>
</feature>
<name>A0ABX0V4G6_9HYPH</name>
<sequence length="926" mass="96539">MAGAELIDGAILKILSGVQSGVEVSLLPGQYGLGSGPDDDIQIIDVSLAPGHLELRISHAGIQIRAAAGPVRTANGVVLDVNSDWQEIEPLDVLTAGTTRLALGPSSALWTSIADAEVEADRPQAPVAARRRPLHTLALPVLALALVTAIAVWYLNTGDMARPGAGESDLAGLEQVRAALSTLPFARDLAVVQQVDGVITVTGYVDTQAERRAAVGAIGAARAGAHPRIWVLEAMRQEIEGLIAAKGRNLSFDVSRKGAVTLDGRIPDDREAETFVMTVREAVPGVSSVDSRLRTPSTLLEQVNALADSSQIRPWVLLRLDDGVIEATGSVPVEKIDAWSGFLQVYARRFAADIGLRSFVRLQDVTRVAAELPVPAISANAVMIGVPSATSADVVLDVARVQRGDFAPKDVLVDAERPAAKTNSNLPLASGNVGTLVRPLTTNAGPGEHEATGDGSQNPSVDRPVEPQVSDLGVVLPAIVGTQVASGDEPQQNARKATGDGSQDSSADRPVEPQASDLGVVLRAIAGTQAASGDQPQQNARKATGGGSQNFSADKPVEPQASDLGAVLRAIAGTQVASGDQPQQMSQPSREAAMQLSGNDGAVSARGTIGEASSENSQSSLEIVLPSANSGNGSNAAVEVSGGNSQPVPVLPRNAARQPSGSVSLSGNVTPSFPSPITDEAAAAVLPASAPARHLTLSDSTRLLLQQWRDDRLPSVSGAQLLLNALQRLSAMLQDRPDDVTPPSRLARQKLHDQYLPAQGLQGHSGHDTCWPGAALGPDDAMTAVFWLDILSVGRTLSLSSFEPRFQLVIMEAAINPRRTMQCVIDAYQGGTVAAQSVFLREIGRNPAFIRFIVRDIAPHTLDISGAGPGAPSRFIQTRSGEKIHEGAAPDIASRLLLVGELGAVLEVANGLAVAIYGGELAWILE</sequence>
<feature type="region of interest" description="Disordered" evidence="1">
    <location>
        <begin position="576"/>
        <end position="647"/>
    </location>
</feature>
<dbReference type="InterPro" id="IPR032030">
    <property type="entry name" value="YscD_cytoplasmic_dom"/>
</dbReference>
<accession>A0ABX0V4G6</accession>
<reference evidence="4 5" key="1">
    <citation type="submission" date="2020-03" db="EMBL/GenBank/DDBJ databases">
        <title>Genomic Encyclopedia of Type Strains, Phase IV (KMG-IV): sequencing the most valuable type-strain genomes for metagenomic binning, comparative biology and taxonomic classification.</title>
        <authorList>
            <person name="Goeker M."/>
        </authorList>
    </citation>
    <scope>NUCLEOTIDE SEQUENCE [LARGE SCALE GENOMIC DNA]</scope>
    <source>
        <strain evidence="4 5">DSM 103870</strain>
    </source>
</reference>
<evidence type="ECO:0000256" key="1">
    <source>
        <dbReference type="SAM" id="MobiDB-lite"/>
    </source>
</evidence>
<feature type="region of interest" description="Disordered" evidence="1">
    <location>
        <begin position="422"/>
        <end position="466"/>
    </location>
</feature>
<feature type="compositionally biased region" description="Polar residues" evidence="1">
    <location>
        <begin position="483"/>
        <end position="505"/>
    </location>
</feature>
<feature type="transmembrane region" description="Helical" evidence="2">
    <location>
        <begin position="137"/>
        <end position="155"/>
    </location>
</feature>
<evidence type="ECO:0000256" key="2">
    <source>
        <dbReference type="SAM" id="Phobius"/>
    </source>
</evidence>
<dbReference type="RefSeq" id="WP_166954710.1">
    <property type="nucleotide sequence ID" value="NZ_JAASQI010000008.1"/>
</dbReference>
<feature type="domain" description="BON" evidence="3">
    <location>
        <begin position="227"/>
        <end position="297"/>
    </location>
</feature>
<evidence type="ECO:0000313" key="4">
    <source>
        <dbReference type="EMBL" id="NIJ59414.1"/>
    </source>
</evidence>
<feature type="compositionally biased region" description="Polar residues" evidence="1">
    <location>
        <begin position="611"/>
        <end position="635"/>
    </location>
</feature>
<keyword evidence="2" id="KW-1133">Transmembrane helix</keyword>
<dbReference type="Pfam" id="PF04972">
    <property type="entry name" value="BON"/>
    <property type="match status" value="1"/>
</dbReference>
<dbReference type="Gene3D" id="2.60.200.20">
    <property type="match status" value="1"/>
</dbReference>
<dbReference type="InterPro" id="IPR007055">
    <property type="entry name" value="BON_dom"/>
</dbReference>
<feature type="region of interest" description="Disordered" evidence="1">
    <location>
        <begin position="483"/>
        <end position="512"/>
    </location>
</feature>
<comment type="caution">
    <text evidence="4">The sequence shown here is derived from an EMBL/GenBank/DDBJ whole genome shotgun (WGS) entry which is preliminary data.</text>
</comment>
<dbReference type="Proteomes" id="UP001429580">
    <property type="component" value="Unassembled WGS sequence"/>
</dbReference>
<dbReference type="EMBL" id="JAASQI010000008">
    <property type="protein sequence ID" value="NIJ59414.1"/>
    <property type="molecule type" value="Genomic_DNA"/>
</dbReference>
<keyword evidence="2" id="KW-0472">Membrane</keyword>
<organism evidence="4 5">
    <name type="scientific">Pseudochelatococcus lubricantis</name>
    <dbReference type="NCBI Taxonomy" id="1538102"/>
    <lineage>
        <taxon>Bacteria</taxon>
        <taxon>Pseudomonadati</taxon>
        <taxon>Pseudomonadota</taxon>
        <taxon>Alphaproteobacteria</taxon>
        <taxon>Hyphomicrobiales</taxon>
        <taxon>Chelatococcaceae</taxon>
        <taxon>Pseudochelatococcus</taxon>
    </lineage>
</organism>